<proteinExistence type="predicted"/>
<name>A0A4C1VZU3_EUMVA</name>
<dbReference type="EMBL" id="BGZK01000434">
    <property type="protein sequence ID" value="GBP43345.1"/>
    <property type="molecule type" value="Genomic_DNA"/>
</dbReference>
<organism evidence="1 2">
    <name type="scientific">Eumeta variegata</name>
    <name type="common">Bagworm moth</name>
    <name type="synonym">Eumeta japonica</name>
    <dbReference type="NCBI Taxonomy" id="151549"/>
    <lineage>
        <taxon>Eukaryota</taxon>
        <taxon>Metazoa</taxon>
        <taxon>Ecdysozoa</taxon>
        <taxon>Arthropoda</taxon>
        <taxon>Hexapoda</taxon>
        <taxon>Insecta</taxon>
        <taxon>Pterygota</taxon>
        <taxon>Neoptera</taxon>
        <taxon>Endopterygota</taxon>
        <taxon>Lepidoptera</taxon>
        <taxon>Glossata</taxon>
        <taxon>Ditrysia</taxon>
        <taxon>Tineoidea</taxon>
        <taxon>Psychidae</taxon>
        <taxon>Oiketicinae</taxon>
        <taxon>Eumeta</taxon>
    </lineage>
</organism>
<protein>
    <submittedName>
        <fullName evidence="1">Uncharacterized protein</fullName>
    </submittedName>
</protein>
<sequence>MLLPQQHTGVFFSSTWLHLGAPVFGGLWPMDDGFTSSAASSAAQACALLDHWVAPGTSDATCATQMFRPTLTKSSGTLHFPGRVGIMKCLCSRILFFFFWVVLHLDGRVSILFPPF</sequence>
<comment type="caution">
    <text evidence="1">The sequence shown here is derived from an EMBL/GenBank/DDBJ whole genome shotgun (WGS) entry which is preliminary data.</text>
</comment>
<dbReference type="AlphaFoldDB" id="A0A4C1VZU3"/>
<keyword evidence="2" id="KW-1185">Reference proteome</keyword>
<reference evidence="1 2" key="1">
    <citation type="journal article" date="2019" name="Commun. Biol.">
        <title>The bagworm genome reveals a unique fibroin gene that provides high tensile strength.</title>
        <authorList>
            <person name="Kono N."/>
            <person name="Nakamura H."/>
            <person name="Ohtoshi R."/>
            <person name="Tomita M."/>
            <person name="Numata K."/>
            <person name="Arakawa K."/>
        </authorList>
    </citation>
    <scope>NUCLEOTIDE SEQUENCE [LARGE SCALE GENOMIC DNA]</scope>
</reference>
<accession>A0A4C1VZU3</accession>
<gene>
    <name evidence="1" type="ORF">EVAR_34261_1</name>
</gene>
<dbReference type="Proteomes" id="UP000299102">
    <property type="component" value="Unassembled WGS sequence"/>
</dbReference>
<evidence type="ECO:0000313" key="2">
    <source>
        <dbReference type="Proteomes" id="UP000299102"/>
    </source>
</evidence>
<evidence type="ECO:0000313" key="1">
    <source>
        <dbReference type="EMBL" id="GBP43345.1"/>
    </source>
</evidence>